<gene>
    <name evidence="4" type="ORF">PtoMrB4_07940</name>
</gene>
<dbReference type="SUPFAM" id="SSF55729">
    <property type="entry name" value="Acyl-CoA N-acyltransferases (Nat)"/>
    <property type="match status" value="1"/>
</dbReference>
<dbReference type="Pfam" id="PF00583">
    <property type="entry name" value="Acetyltransf_1"/>
    <property type="match status" value="1"/>
</dbReference>
<dbReference type="PANTHER" id="PTHR43800">
    <property type="entry name" value="PEPTIDYL-LYSINE N-ACETYLTRANSFERASE YJAB"/>
    <property type="match status" value="1"/>
</dbReference>
<dbReference type="KEGG" id="poj:PtoMrB4_07940"/>
<evidence type="ECO:0000313" key="5">
    <source>
        <dbReference type="Proteomes" id="UP000501237"/>
    </source>
</evidence>
<feature type="domain" description="N-acetyltransferase" evidence="3">
    <location>
        <begin position="1"/>
        <end position="150"/>
    </location>
</feature>
<protein>
    <submittedName>
        <fullName evidence="4">N-acetyltransferase GCN5</fullName>
    </submittedName>
</protein>
<dbReference type="Gene3D" id="3.40.630.30">
    <property type="match status" value="1"/>
</dbReference>
<evidence type="ECO:0000313" key="4">
    <source>
        <dbReference type="EMBL" id="BCA26817.1"/>
    </source>
</evidence>
<evidence type="ECO:0000256" key="2">
    <source>
        <dbReference type="ARBA" id="ARBA00023315"/>
    </source>
</evidence>
<organism evidence="4 5">
    <name type="scientific">Metapseudomonas otitidis</name>
    <dbReference type="NCBI Taxonomy" id="319939"/>
    <lineage>
        <taxon>Bacteria</taxon>
        <taxon>Pseudomonadati</taxon>
        <taxon>Pseudomonadota</taxon>
        <taxon>Gammaproteobacteria</taxon>
        <taxon>Pseudomonadales</taxon>
        <taxon>Pseudomonadaceae</taxon>
        <taxon>Metapseudomonas</taxon>
    </lineage>
</organism>
<sequence length="166" mass="17910">MTLRLAHPADLPALGDIERLAAERFSTTHLPAHLRGHTLPRDVLQRGLEAGLLWVVEHAGRAVGFLLAEREGQGLHIAEVSVHPDHGGQGHGRALLEAAAERARAEGLPCLTLTTFDDVPWNRPFYERAGFQVLAEAAYDSALAAHLAAEREAGLSGRVAMRRVVG</sequence>
<dbReference type="GO" id="GO:0016747">
    <property type="term" value="F:acyltransferase activity, transferring groups other than amino-acyl groups"/>
    <property type="evidence" value="ECO:0007669"/>
    <property type="project" value="InterPro"/>
</dbReference>
<dbReference type="Proteomes" id="UP000501237">
    <property type="component" value="Chromosome"/>
</dbReference>
<keyword evidence="2" id="KW-0012">Acyltransferase</keyword>
<proteinExistence type="predicted"/>
<dbReference type="CDD" id="cd04301">
    <property type="entry name" value="NAT_SF"/>
    <property type="match status" value="1"/>
</dbReference>
<dbReference type="EMBL" id="AP022642">
    <property type="protein sequence ID" value="BCA26817.1"/>
    <property type="molecule type" value="Genomic_DNA"/>
</dbReference>
<dbReference type="InterPro" id="IPR016181">
    <property type="entry name" value="Acyl_CoA_acyltransferase"/>
</dbReference>
<dbReference type="GeneID" id="57396009"/>
<dbReference type="RefSeq" id="WP_172432578.1">
    <property type="nucleotide sequence ID" value="NZ_AP022642.1"/>
</dbReference>
<keyword evidence="1 4" id="KW-0808">Transferase</keyword>
<reference evidence="4 5" key="1">
    <citation type="journal article" date="2020" name="Microbiol. Resour. Announc.">
        <title>Complete genome sequence of Pseudomonas otitidis strain MrB4, isolated from Lake Biwa in Japan.</title>
        <authorList>
            <person name="Miyazaki K."/>
            <person name="Hase E."/>
            <person name="Maruya T."/>
        </authorList>
    </citation>
    <scope>NUCLEOTIDE SEQUENCE [LARGE SCALE GENOMIC DNA]</scope>
    <source>
        <strain evidence="4 5">MrB4</strain>
    </source>
</reference>
<evidence type="ECO:0000256" key="1">
    <source>
        <dbReference type="ARBA" id="ARBA00022679"/>
    </source>
</evidence>
<accession>A0A679GJ01</accession>
<dbReference type="InterPro" id="IPR000182">
    <property type="entry name" value="GNAT_dom"/>
</dbReference>
<dbReference type="PROSITE" id="PS51186">
    <property type="entry name" value="GNAT"/>
    <property type="match status" value="1"/>
</dbReference>
<dbReference type="AlphaFoldDB" id="A0A679GJ01"/>
<dbReference type="PANTHER" id="PTHR43800:SF1">
    <property type="entry name" value="PEPTIDYL-LYSINE N-ACETYLTRANSFERASE YJAB"/>
    <property type="match status" value="1"/>
</dbReference>
<name>A0A679GJ01_9GAMM</name>
<evidence type="ECO:0000259" key="3">
    <source>
        <dbReference type="PROSITE" id="PS51186"/>
    </source>
</evidence>